<comment type="caution">
    <text evidence="1">The sequence shown here is derived from an EMBL/GenBank/DDBJ whole genome shotgun (WGS) entry which is preliminary data.</text>
</comment>
<organism evidence="1 2">
    <name type="scientific">Macrolepiota fuliginosa MF-IS2</name>
    <dbReference type="NCBI Taxonomy" id="1400762"/>
    <lineage>
        <taxon>Eukaryota</taxon>
        <taxon>Fungi</taxon>
        <taxon>Dikarya</taxon>
        <taxon>Basidiomycota</taxon>
        <taxon>Agaricomycotina</taxon>
        <taxon>Agaricomycetes</taxon>
        <taxon>Agaricomycetidae</taxon>
        <taxon>Agaricales</taxon>
        <taxon>Agaricineae</taxon>
        <taxon>Agaricaceae</taxon>
        <taxon>Macrolepiota</taxon>
    </lineage>
</organism>
<keyword evidence="2" id="KW-1185">Reference proteome</keyword>
<name>A0A9P6BZ33_9AGAR</name>
<evidence type="ECO:0000313" key="1">
    <source>
        <dbReference type="EMBL" id="KAF9444937.1"/>
    </source>
</evidence>
<sequence>MSLYRSSLHPPVFPSQISSYSSLADALNSNTRRQFANPRRRRVPQYKSKIPLGFNPRRPPILFDHFDACGQGVPVHDFITLSTNALAREVIGAHDQVLAGLDIRQLTLRITWQGYECLGWSRSIPASPAISRVQLGATIAMQFWNFIEDVRDVPTPLVEWKLGPNAIKFEQIILLGLYNIFDDTWQADIAVDTPFPASPSF</sequence>
<dbReference type="EMBL" id="MU151337">
    <property type="protein sequence ID" value="KAF9444937.1"/>
    <property type="molecule type" value="Genomic_DNA"/>
</dbReference>
<dbReference type="AlphaFoldDB" id="A0A9P6BZ33"/>
<gene>
    <name evidence="1" type="ORF">P691DRAFT_676691</name>
</gene>
<dbReference type="Proteomes" id="UP000807342">
    <property type="component" value="Unassembled WGS sequence"/>
</dbReference>
<proteinExistence type="predicted"/>
<accession>A0A9P6BZ33</accession>
<dbReference type="OrthoDB" id="2662268at2759"/>
<evidence type="ECO:0000313" key="2">
    <source>
        <dbReference type="Proteomes" id="UP000807342"/>
    </source>
</evidence>
<protein>
    <submittedName>
        <fullName evidence="1">Uncharacterized protein</fullName>
    </submittedName>
</protein>
<reference evidence="1" key="1">
    <citation type="submission" date="2020-11" db="EMBL/GenBank/DDBJ databases">
        <authorList>
            <consortium name="DOE Joint Genome Institute"/>
            <person name="Ahrendt S."/>
            <person name="Riley R."/>
            <person name="Andreopoulos W."/>
            <person name="Labutti K."/>
            <person name="Pangilinan J."/>
            <person name="Ruiz-Duenas F.J."/>
            <person name="Barrasa J.M."/>
            <person name="Sanchez-Garcia M."/>
            <person name="Camarero S."/>
            <person name="Miyauchi S."/>
            <person name="Serrano A."/>
            <person name="Linde D."/>
            <person name="Babiker R."/>
            <person name="Drula E."/>
            <person name="Ayuso-Fernandez I."/>
            <person name="Pacheco R."/>
            <person name="Padilla G."/>
            <person name="Ferreira P."/>
            <person name="Barriuso J."/>
            <person name="Kellner H."/>
            <person name="Castanera R."/>
            <person name="Alfaro M."/>
            <person name="Ramirez L."/>
            <person name="Pisabarro A.G."/>
            <person name="Kuo A."/>
            <person name="Tritt A."/>
            <person name="Lipzen A."/>
            <person name="He G."/>
            <person name="Yan M."/>
            <person name="Ng V."/>
            <person name="Cullen D."/>
            <person name="Martin F."/>
            <person name="Rosso M.-N."/>
            <person name="Henrissat B."/>
            <person name="Hibbett D."/>
            <person name="Martinez A.T."/>
            <person name="Grigoriev I.V."/>
        </authorList>
    </citation>
    <scope>NUCLEOTIDE SEQUENCE</scope>
    <source>
        <strain evidence="1">MF-IS2</strain>
    </source>
</reference>